<sequence>LQKRPDIATPYLNVTTLDKSSVSPGYIFISPFKNRFSGPLIFDHFGDLLWSGSEAFSFSAGPGPGVYVFEPNDDDDGHHHLCMLQIFNQGGTGRGQAFILNSAYEIVKNIHYNGTSSSLDLHEFRLVDNNNESGELTSQSALLTQYWPMLADLSDYDVPDIGWIYDSRFQEQRLNDSAVIFEWKASEHIDLNETAVVYYDGREAGFPWDWFHVNSIRKLEGENGDEAKYLISARHTSTIYLISGRDGSVLWRLGGRRSDFRMIRDWFYYPHDAALLRNQSGILTISVFDNGQTPHRKARSWSRGLVLSVNESARTVSIVQSYHTASVPRATEVGGSMEMLGNGNVLLGWGITGCFTEYSSAPDTRPVFEACVDDAVLTPALYRVRKATDAKIAVHMSWNGATEVASWRIYGSAPASASAEEERSRWLELGTYPRSGFETSALIKTTISLPRTLLVKVEALAADGSVLGQSDVARTFVPNSAADCDEMWCAPQLQQMKVPSTGIGGPREAWRETFLSWQLLSFALCALLMGLVAKRRIWRRKGIPRG</sequence>
<keyword evidence="1" id="KW-0812">Transmembrane</keyword>
<dbReference type="OrthoDB" id="5427350at2759"/>
<keyword evidence="3" id="KW-1185">Reference proteome</keyword>
<feature type="transmembrane region" description="Helical" evidence="1">
    <location>
        <begin position="514"/>
        <end position="533"/>
    </location>
</feature>
<dbReference type="EMBL" id="ML992662">
    <property type="protein sequence ID" value="KAF2218113.1"/>
    <property type="molecule type" value="Genomic_DNA"/>
</dbReference>
<dbReference type="InterPro" id="IPR039535">
    <property type="entry name" value="ASST-like"/>
</dbReference>
<name>A0A6A6FXI2_9PEZI</name>
<feature type="non-terminal residue" evidence="2">
    <location>
        <position position="1"/>
    </location>
</feature>
<dbReference type="AlphaFoldDB" id="A0A6A6FXI2"/>
<gene>
    <name evidence="2" type="ORF">CERZMDRAFT_31767</name>
</gene>
<accession>A0A6A6FXI2</accession>
<evidence type="ECO:0000313" key="2">
    <source>
        <dbReference type="EMBL" id="KAF2218113.1"/>
    </source>
</evidence>
<keyword evidence="1" id="KW-0472">Membrane</keyword>
<evidence type="ECO:0000313" key="3">
    <source>
        <dbReference type="Proteomes" id="UP000799539"/>
    </source>
</evidence>
<dbReference type="PANTHER" id="PTHR35340">
    <property type="entry name" value="PQQ ENZYME REPEAT PROTEIN-RELATED"/>
    <property type="match status" value="1"/>
</dbReference>
<evidence type="ECO:0008006" key="4">
    <source>
        <dbReference type="Google" id="ProtNLM"/>
    </source>
</evidence>
<dbReference type="Proteomes" id="UP000799539">
    <property type="component" value="Unassembled WGS sequence"/>
</dbReference>
<dbReference type="InterPro" id="IPR053143">
    <property type="entry name" value="Arylsulfate_ST"/>
</dbReference>
<evidence type="ECO:0000256" key="1">
    <source>
        <dbReference type="SAM" id="Phobius"/>
    </source>
</evidence>
<reference evidence="2" key="1">
    <citation type="journal article" date="2020" name="Stud. Mycol.">
        <title>101 Dothideomycetes genomes: a test case for predicting lifestyles and emergence of pathogens.</title>
        <authorList>
            <person name="Haridas S."/>
            <person name="Albert R."/>
            <person name="Binder M."/>
            <person name="Bloem J."/>
            <person name="Labutti K."/>
            <person name="Salamov A."/>
            <person name="Andreopoulos B."/>
            <person name="Baker S."/>
            <person name="Barry K."/>
            <person name="Bills G."/>
            <person name="Bluhm B."/>
            <person name="Cannon C."/>
            <person name="Castanera R."/>
            <person name="Culley D."/>
            <person name="Daum C."/>
            <person name="Ezra D."/>
            <person name="Gonzalez J."/>
            <person name="Henrissat B."/>
            <person name="Kuo A."/>
            <person name="Liang C."/>
            <person name="Lipzen A."/>
            <person name="Lutzoni F."/>
            <person name="Magnuson J."/>
            <person name="Mondo S."/>
            <person name="Nolan M."/>
            <person name="Ohm R."/>
            <person name="Pangilinan J."/>
            <person name="Park H.-J."/>
            <person name="Ramirez L."/>
            <person name="Alfaro M."/>
            <person name="Sun H."/>
            <person name="Tritt A."/>
            <person name="Yoshinaga Y."/>
            <person name="Zwiers L.-H."/>
            <person name="Turgeon B."/>
            <person name="Goodwin S."/>
            <person name="Spatafora J."/>
            <person name="Crous P."/>
            <person name="Grigoriev I."/>
        </authorList>
    </citation>
    <scope>NUCLEOTIDE SEQUENCE</scope>
    <source>
        <strain evidence="2">SCOH1-5</strain>
    </source>
</reference>
<protein>
    <recommendedName>
        <fullName evidence="4">ASST-domain-containing protein</fullName>
    </recommendedName>
</protein>
<organism evidence="2 3">
    <name type="scientific">Cercospora zeae-maydis SCOH1-5</name>
    <dbReference type="NCBI Taxonomy" id="717836"/>
    <lineage>
        <taxon>Eukaryota</taxon>
        <taxon>Fungi</taxon>
        <taxon>Dikarya</taxon>
        <taxon>Ascomycota</taxon>
        <taxon>Pezizomycotina</taxon>
        <taxon>Dothideomycetes</taxon>
        <taxon>Dothideomycetidae</taxon>
        <taxon>Mycosphaerellales</taxon>
        <taxon>Mycosphaerellaceae</taxon>
        <taxon>Cercospora</taxon>
    </lineage>
</organism>
<proteinExistence type="predicted"/>
<keyword evidence="1" id="KW-1133">Transmembrane helix</keyword>
<dbReference type="Pfam" id="PF14269">
    <property type="entry name" value="Arylsulfotran_2"/>
    <property type="match status" value="1"/>
</dbReference>
<dbReference type="PANTHER" id="PTHR35340:SF9">
    <property type="entry name" value="ASST-DOMAIN-CONTAINING PROTEIN"/>
    <property type="match status" value="1"/>
</dbReference>